<accession>A0AB38YP07</accession>
<evidence type="ECO:0000313" key="3">
    <source>
        <dbReference type="Proteomes" id="UP001228955"/>
    </source>
</evidence>
<name>A0AB38YP07_VEIPA</name>
<feature type="transmembrane region" description="Helical" evidence="1">
    <location>
        <begin position="21"/>
        <end position="42"/>
    </location>
</feature>
<proteinExistence type="predicted"/>
<dbReference type="AlphaFoldDB" id="A0AB38YP07"/>
<sequence>MGYIEFILMYITDISRSFKEVINFIGSLSASVITIYLGYLTLRKSVRFIGYTSYNSVWNGSSYGITLFNNSLTAVCINEILLVFDSNKYLPILLRNFNEPLTIEPRRIIEVKSNPVSKYININHDKLSVKGVIIKYATGEYVFCNFRYNGIFQWVRNKLNCHIWINKKQNRYVWLNKKLHRCTWINKIVKDFNEIQSIRKTFGDTVIGCAVKYIVNITYNDTNTSERIYILRNGTLSQWISNSNISIGCIDSQYLNSDKQLYDFLKTMFTSNENICISIDDMDK</sequence>
<evidence type="ECO:0000256" key="1">
    <source>
        <dbReference type="SAM" id="Phobius"/>
    </source>
</evidence>
<keyword evidence="1" id="KW-0472">Membrane</keyword>
<evidence type="ECO:0008006" key="4">
    <source>
        <dbReference type="Google" id="ProtNLM"/>
    </source>
</evidence>
<dbReference type="RefSeq" id="WP_004694471.1">
    <property type="nucleotide sequence ID" value="NZ_CP133463.1"/>
</dbReference>
<protein>
    <recommendedName>
        <fullName evidence="4">SMODS-associated NUDIX domain-containing protein</fullName>
    </recommendedName>
</protein>
<keyword evidence="1" id="KW-1133">Transmembrane helix</keyword>
<organism evidence="2 3">
    <name type="scientific">Veillonella parvula</name>
    <name type="common">Staphylococcus parvulus</name>
    <dbReference type="NCBI Taxonomy" id="29466"/>
    <lineage>
        <taxon>Bacteria</taxon>
        <taxon>Bacillati</taxon>
        <taxon>Bacillota</taxon>
        <taxon>Negativicutes</taxon>
        <taxon>Veillonellales</taxon>
        <taxon>Veillonellaceae</taxon>
        <taxon>Veillonella</taxon>
    </lineage>
</organism>
<dbReference type="EMBL" id="CP133463">
    <property type="protein sequence ID" value="WMS19661.1"/>
    <property type="molecule type" value="Genomic_DNA"/>
</dbReference>
<dbReference type="Proteomes" id="UP001228955">
    <property type="component" value="Chromosome"/>
</dbReference>
<reference evidence="2" key="1">
    <citation type="submission" date="2023-08" db="EMBL/GenBank/DDBJ databases">
        <title>Veillonella_parvula_DSM 2007_complete_genome_hifiasm_Zymo_Research_D6332.</title>
        <authorList>
            <person name="Damerum A."/>
        </authorList>
    </citation>
    <scope>NUCLEOTIDE SEQUENCE</scope>
    <source>
        <strain evidence="2">DSM 2007</strain>
    </source>
</reference>
<keyword evidence="1" id="KW-0812">Transmembrane</keyword>
<gene>
    <name evidence="2" type="ORF">RDV51_09550</name>
</gene>
<evidence type="ECO:0000313" key="2">
    <source>
        <dbReference type="EMBL" id="WMS19661.1"/>
    </source>
</evidence>